<gene>
    <name evidence="1" type="ORF">AWC07_15995</name>
</gene>
<dbReference type="EMBL" id="LQOX01000131">
    <property type="protein sequence ID" value="ORV63236.1"/>
    <property type="molecule type" value="Genomic_DNA"/>
</dbReference>
<name>A0A1X1V2A7_MYCGS</name>
<comment type="caution">
    <text evidence="1">The sequence shown here is derived from an EMBL/GenBank/DDBJ whole genome shotgun (WGS) entry which is preliminary data.</text>
</comment>
<evidence type="ECO:0000313" key="1">
    <source>
        <dbReference type="EMBL" id="ORV63236.1"/>
    </source>
</evidence>
<keyword evidence="2" id="KW-1185">Reference proteome</keyword>
<dbReference type="AlphaFoldDB" id="A0A1X1V2A7"/>
<accession>A0A1X1V2A7</accession>
<proteinExistence type="predicted"/>
<dbReference type="RefSeq" id="WP_036409731.1">
    <property type="nucleotide sequence ID" value="NZ_LQOX01000131.1"/>
</dbReference>
<sequence>MSYPPAPGWAPQGRRLNKPRIHDALRAALALAPAPNGFTVAEFAAKVHGLTGCRDYTVRQAAYDLRKLRAKQLVVLPARSRRYHVPSLAARTIAALLALRDQVIAPILAGIRSPRMGRKPAHWTRVDRDYERIRIDMHTLFNDLAIEIPLAA</sequence>
<dbReference type="Proteomes" id="UP000193738">
    <property type="component" value="Unassembled WGS sequence"/>
</dbReference>
<evidence type="ECO:0000313" key="2">
    <source>
        <dbReference type="Proteomes" id="UP000193738"/>
    </source>
</evidence>
<reference evidence="1 2" key="1">
    <citation type="submission" date="2016-01" db="EMBL/GenBank/DDBJ databases">
        <title>The new phylogeny of the genus Mycobacterium.</title>
        <authorList>
            <person name="Tarcisio F."/>
            <person name="Conor M."/>
            <person name="Antonella G."/>
            <person name="Elisabetta G."/>
            <person name="Giulia F.S."/>
            <person name="Sara T."/>
            <person name="Anna F."/>
            <person name="Clotilde B."/>
            <person name="Roberto B."/>
            <person name="Veronica D.S."/>
            <person name="Fabio R."/>
            <person name="Monica P."/>
            <person name="Olivier J."/>
            <person name="Enrico T."/>
            <person name="Nicola S."/>
        </authorList>
    </citation>
    <scope>NUCLEOTIDE SEQUENCE [LARGE SCALE GENOMIC DNA]</scope>
    <source>
        <strain evidence="1 2">DSM 43505</strain>
    </source>
</reference>
<organism evidence="1 2">
    <name type="scientific">Mycobacterium gastri</name>
    <dbReference type="NCBI Taxonomy" id="1777"/>
    <lineage>
        <taxon>Bacteria</taxon>
        <taxon>Bacillati</taxon>
        <taxon>Actinomycetota</taxon>
        <taxon>Actinomycetes</taxon>
        <taxon>Mycobacteriales</taxon>
        <taxon>Mycobacteriaceae</taxon>
        <taxon>Mycobacterium</taxon>
    </lineage>
</organism>
<protein>
    <submittedName>
        <fullName evidence="1">Uncharacterized protein</fullName>
    </submittedName>
</protein>